<comment type="similarity">
    <text evidence="2">Belongs to the ustYa family.</text>
</comment>
<evidence type="ECO:0000313" key="3">
    <source>
        <dbReference type="EMBL" id="KAF2246799.1"/>
    </source>
</evidence>
<dbReference type="AlphaFoldDB" id="A0A6A6I9A2"/>
<name>A0A6A6I9A2_9PLEO</name>
<feature type="non-terminal residue" evidence="3">
    <location>
        <position position="1"/>
    </location>
</feature>
<accession>A0A6A6I9A2</accession>
<dbReference type="PANTHER" id="PTHR33365:SF4">
    <property type="entry name" value="CYCLOCHLOROTINE BIOSYNTHESIS PROTEIN O"/>
    <property type="match status" value="1"/>
</dbReference>
<evidence type="ECO:0000256" key="1">
    <source>
        <dbReference type="ARBA" id="ARBA00004685"/>
    </source>
</evidence>
<feature type="non-terminal residue" evidence="3">
    <location>
        <position position="187"/>
    </location>
</feature>
<dbReference type="PANTHER" id="PTHR33365">
    <property type="entry name" value="YALI0B05434P"/>
    <property type="match status" value="1"/>
</dbReference>
<dbReference type="OrthoDB" id="3687641at2759"/>
<comment type="pathway">
    <text evidence="1">Mycotoxin biosynthesis.</text>
</comment>
<reference evidence="3" key="1">
    <citation type="journal article" date="2020" name="Stud. Mycol.">
        <title>101 Dothideomycetes genomes: a test case for predicting lifestyles and emergence of pathogens.</title>
        <authorList>
            <person name="Haridas S."/>
            <person name="Albert R."/>
            <person name="Binder M."/>
            <person name="Bloem J."/>
            <person name="Labutti K."/>
            <person name="Salamov A."/>
            <person name="Andreopoulos B."/>
            <person name="Baker S."/>
            <person name="Barry K."/>
            <person name="Bills G."/>
            <person name="Bluhm B."/>
            <person name="Cannon C."/>
            <person name="Castanera R."/>
            <person name="Culley D."/>
            <person name="Daum C."/>
            <person name="Ezra D."/>
            <person name="Gonzalez J."/>
            <person name="Henrissat B."/>
            <person name="Kuo A."/>
            <person name="Liang C."/>
            <person name="Lipzen A."/>
            <person name="Lutzoni F."/>
            <person name="Magnuson J."/>
            <person name="Mondo S."/>
            <person name="Nolan M."/>
            <person name="Ohm R."/>
            <person name="Pangilinan J."/>
            <person name="Park H.-J."/>
            <person name="Ramirez L."/>
            <person name="Alfaro M."/>
            <person name="Sun H."/>
            <person name="Tritt A."/>
            <person name="Yoshinaga Y."/>
            <person name="Zwiers L.-H."/>
            <person name="Turgeon B."/>
            <person name="Goodwin S."/>
            <person name="Spatafora J."/>
            <person name="Crous P."/>
            <person name="Grigoriev I."/>
        </authorList>
    </citation>
    <scope>NUCLEOTIDE SEQUENCE</scope>
    <source>
        <strain evidence="3">CBS 122368</strain>
    </source>
</reference>
<evidence type="ECO:0000256" key="2">
    <source>
        <dbReference type="ARBA" id="ARBA00035112"/>
    </source>
</evidence>
<keyword evidence="4" id="KW-1185">Reference proteome</keyword>
<protein>
    <submittedName>
        <fullName evidence="3">Uncharacterized protein</fullName>
    </submittedName>
</protein>
<dbReference type="RefSeq" id="XP_033681803.1">
    <property type="nucleotide sequence ID" value="XM_033822751.1"/>
</dbReference>
<organism evidence="3 4">
    <name type="scientific">Trematosphaeria pertusa</name>
    <dbReference type="NCBI Taxonomy" id="390896"/>
    <lineage>
        <taxon>Eukaryota</taxon>
        <taxon>Fungi</taxon>
        <taxon>Dikarya</taxon>
        <taxon>Ascomycota</taxon>
        <taxon>Pezizomycotina</taxon>
        <taxon>Dothideomycetes</taxon>
        <taxon>Pleosporomycetidae</taxon>
        <taxon>Pleosporales</taxon>
        <taxon>Massarineae</taxon>
        <taxon>Trematosphaeriaceae</taxon>
        <taxon>Trematosphaeria</taxon>
    </lineage>
</organism>
<dbReference type="Pfam" id="PF11807">
    <property type="entry name" value="UstYa"/>
    <property type="match status" value="1"/>
</dbReference>
<dbReference type="InterPro" id="IPR021765">
    <property type="entry name" value="UstYa-like"/>
</dbReference>
<dbReference type="GeneID" id="54576081"/>
<proteinExistence type="inferred from homology"/>
<dbReference type="Proteomes" id="UP000800094">
    <property type="component" value="Unassembled WGS sequence"/>
</dbReference>
<evidence type="ECO:0000313" key="4">
    <source>
        <dbReference type="Proteomes" id="UP000800094"/>
    </source>
</evidence>
<dbReference type="GO" id="GO:0043386">
    <property type="term" value="P:mycotoxin biosynthetic process"/>
    <property type="evidence" value="ECO:0007669"/>
    <property type="project" value="InterPro"/>
</dbReference>
<dbReference type="EMBL" id="ML987198">
    <property type="protein sequence ID" value="KAF2246799.1"/>
    <property type="molecule type" value="Genomic_DNA"/>
</dbReference>
<sequence>KLRRYGSFQTGYSSEMVLATPAIRVSEMRFTGGIKFHDNGTMFRDPGPGKQYVGRPSTDIDAAWDDLIGTRYLAFTDDQKSSFQVDMDRDDEDGLYRAGPDVLHSLHCVNKLRQTIDGYLYKIPDQVDETFNNVIHVEHCLDFLRQLVQCTSDLTPIPLVYSKGAGFVIPDFEQVHTCRSFDPIREW</sequence>
<gene>
    <name evidence="3" type="ORF">BU26DRAFT_396967</name>
</gene>